<organism evidence="8 9">
    <name type="scientific">Naegleria fowleri</name>
    <name type="common">Brain eating amoeba</name>
    <dbReference type="NCBI Taxonomy" id="5763"/>
    <lineage>
        <taxon>Eukaryota</taxon>
        <taxon>Discoba</taxon>
        <taxon>Heterolobosea</taxon>
        <taxon>Tetramitia</taxon>
        <taxon>Eutetramitia</taxon>
        <taxon>Vahlkampfiidae</taxon>
        <taxon>Naegleria</taxon>
    </lineage>
</organism>
<dbReference type="Proteomes" id="UP000444721">
    <property type="component" value="Unassembled WGS sequence"/>
</dbReference>
<dbReference type="VEuPathDB" id="AmoebaDB:NF0057500"/>
<dbReference type="InterPro" id="IPR001164">
    <property type="entry name" value="ArfGAP_dom"/>
</dbReference>
<dbReference type="SMART" id="SM00105">
    <property type="entry name" value="ArfGap"/>
    <property type="match status" value="1"/>
</dbReference>
<dbReference type="GO" id="GO:0005096">
    <property type="term" value="F:GTPase activator activity"/>
    <property type="evidence" value="ECO:0007669"/>
    <property type="project" value="UniProtKB-KW"/>
</dbReference>
<evidence type="ECO:0000259" key="7">
    <source>
        <dbReference type="PROSITE" id="PS50115"/>
    </source>
</evidence>
<dbReference type="PANTHER" id="PTHR45705">
    <property type="entry name" value="FI20236P1"/>
    <property type="match status" value="1"/>
</dbReference>
<feature type="compositionally biased region" description="Low complexity" evidence="6">
    <location>
        <begin position="1"/>
        <end position="34"/>
    </location>
</feature>
<feature type="region of interest" description="Disordered" evidence="6">
    <location>
        <begin position="191"/>
        <end position="240"/>
    </location>
</feature>
<dbReference type="GO" id="GO:0008270">
    <property type="term" value="F:zinc ion binding"/>
    <property type="evidence" value="ECO:0007669"/>
    <property type="project" value="UniProtKB-KW"/>
</dbReference>
<feature type="compositionally biased region" description="Basic residues" evidence="6">
    <location>
        <begin position="337"/>
        <end position="347"/>
    </location>
</feature>
<feature type="region of interest" description="Disordered" evidence="6">
    <location>
        <begin position="1"/>
        <end position="48"/>
    </location>
</feature>
<keyword evidence="1" id="KW-0343">GTPase activation</keyword>
<reference evidence="8 9" key="1">
    <citation type="journal article" date="2019" name="Sci. Rep.">
        <title>Nanopore sequencing improves the draft genome of the human pathogenic amoeba Naegleria fowleri.</title>
        <authorList>
            <person name="Liechti N."/>
            <person name="Schurch N."/>
            <person name="Bruggmann R."/>
            <person name="Wittwer M."/>
        </authorList>
    </citation>
    <scope>NUCLEOTIDE SEQUENCE [LARGE SCALE GENOMIC DNA]</scope>
    <source>
        <strain evidence="8 9">ATCC 30894</strain>
    </source>
</reference>
<dbReference type="InterPro" id="IPR038508">
    <property type="entry name" value="ArfGAP_dom_sf"/>
</dbReference>
<feature type="compositionally biased region" description="Basic and acidic residues" evidence="6">
    <location>
        <begin position="381"/>
        <end position="393"/>
    </location>
</feature>
<feature type="compositionally biased region" description="Polar residues" evidence="6">
    <location>
        <begin position="370"/>
        <end position="380"/>
    </location>
</feature>
<dbReference type="GeneID" id="68109287"/>
<dbReference type="VEuPathDB" id="AmoebaDB:NfTy_034170"/>
<keyword evidence="2" id="KW-0479">Metal-binding</keyword>
<dbReference type="FunFam" id="1.10.220.150:FF:000009">
    <property type="entry name" value="stromal membrane-associated protein 1 isoform X1"/>
    <property type="match status" value="1"/>
</dbReference>
<dbReference type="OMA" id="VWCSATF"/>
<evidence type="ECO:0000256" key="1">
    <source>
        <dbReference type="ARBA" id="ARBA00022468"/>
    </source>
</evidence>
<dbReference type="CDD" id="cd08204">
    <property type="entry name" value="ArfGap"/>
    <property type="match status" value="1"/>
</dbReference>
<proteinExistence type="predicted"/>
<keyword evidence="3 5" id="KW-0863">Zinc-finger</keyword>
<feature type="region of interest" description="Disordered" evidence="6">
    <location>
        <begin position="254"/>
        <end position="282"/>
    </location>
</feature>
<evidence type="ECO:0000256" key="5">
    <source>
        <dbReference type="PROSITE-ProRule" id="PRU00288"/>
    </source>
</evidence>
<feature type="domain" description="Arf-GAP" evidence="7">
    <location>
        <begin position="55"/>
        <end position="176"/>
    </location>
</feature>
<evidence type="ECO:0000313" key="9">
    <source>
        <dbReference type="Proteomes" id="UP000444721"/>
    </source>
</evidence>
<dbReference type="Gene3D" id="1.10.220.150">
    <property type="entry name" value="Arf GTPase activating protein"/>
    <property type="match status" value="1"/>
</dbReference>
<name>A0A6A5C1C8_NAEFO</name>
<dbReference type="GO" id="GO:0005737">
    <property type="term" value="C:cytoplasm"/>
    <property type="evidence" value="ECO:0007669"/>
    <property type="project" value="TreeGrafter"/>
</dbReference>
<gene>
    <name evidence="8" type="ORF">FDP41_002069</name>
</gene>
<dbReference type="RefSeq" id="XP_044563712.1">
    <property type="nucleotide sequence ID" value="XM_044705223.1"/>
</dbReference>
<dbReference type="EMBL" id="VFQX01000028">
    <property type="protein sequence ID" value="KAF0978999.1"/>
    <property type="molecule type" value="Genomic_DNA"/>
</dbReference>
<feature type="compositionally biased region" description="Basic and acidic residues" evidence="6">
    <location>
        <begin position="194"/>
        <end position="203"/>
    </location>
</feature>
<dbReference type="PANTHER" id="PTHR45705:SF1">
    <property type="entry name" value="FI20236P1"/>
    <property type="match status" value="1"/>
</dbReference>
<accession>A0A6A5C1C8</accession>
<dbReference type="InterPro" id="IPR037278">
    <property type="entry name" value="ARFGAP/RecO"/>
</dbReference>
<dbReference type="OrthoDB" id="983479at2759"/>
<evidence type="ECO:0000256" key="2">
    <source>
        <dbReference type="ARBA" id="ARBA00022723"/>
    </source>
</evidence>
<feature type="region of interest" description="Disordered" evidence="6">
    <location>
        <begin position="325"/>
        <end position="393"/>
    </location>
</feature>
<dbReference type="VEuPathDB" id="AmoebaDB:FDP41_002069"/>
<dbReference type="PRINTS" id="PR00405">
    <property type="entry name" value="REVINTRACTNG"/>
</dbReference>
<evidence type="ECO:0000256" key="3">
    <source>
        <dbReference type="ARBA" id="ARBA00022771"/>
    </source>
</evidence>
<evidence type="ECO:0000256" key="6">
    <source>
        <dbReference type="SAM" id="MobiDB-lite"/>
    </source>
</evidence>
<evidence type="ECO:0000256" key="4">
    <source>
        <dbReference type="ARBA" id="ARBA00022833"/>
    </source>
</evidence>
<keyword evidence="4" id="KW-0862">Zinc</keyword>
<feature type="compositionally biased region" description="Low complexity" evidence="6">
    <location>
        <begin position="254"/>
        <end position="281"/>
    </location>
</feature>
<comment type="caution">
    <text evidence="8">The sequence shown here is derived from an EMBL/GenBank/DDBJ whole genome shotgun (WGS) entry which is preliminary data.</text>
</comment>
<feature type="compositionally biased region" description="Acidic residues" evidence="6">
    <location>
        <begin position="354"/>
        <end position="365"/>
    </location>
</feature>
<dbReference type="PROSITE" id="PS50115">
    <property type="entry name" value="ARFGAP"/>
    <property type="match status" value="1"/>
</dbReference>
<evidence type="ECO:0000313" key="8">
    <source>
        <dbReference type="EMBL" id="KAF0978999.1"/>
    </source>
</evidence>
<keyword evidence="9" id="KW-1185">Reference proteome</keyword>
<protein>
    <recommendedName>
        <fullName evidence="7">Arf-GAP domain-containing protein</fullName>
    </recommendedName>
</protein>
<dbReference type="Pfam" id="PF01412">
    <property type="entry name" value="ArfGap"/>
    <property type="match status" value="1"/>
</dbReference>
<dbReference type="InterPro" id="IPR051718">
    <property type="entry name" value="ARF_GTPase-activating"/>
</dbReference>
<dbReference type="SUPFAM" id="SSF57863">
    <property type="entry name" value="ArfGap/RecO-like zinc finger"/>
    <property type="match status" value="1"/>
</dbReference>
<dbReference type="AlphaFoldDB" id="A0A6A5C1C8"/>
<sequence length="393" mass="43044">MLKRIQSGNTVSSASSSSSGYNYSSGGQSSSSSTGSGGGGSSSPTLRDQQQEHFKKILAQLLKLPCNAECADCTEARPVWCSATFGTFICLRCAGIHRSLGSHISFVRSAEMDKWDEKHVKLMQLMGNERAREYFEHELPSDKKKPSRLDSTNVVEQFIKDKYVNLKYVPKKEDGKKMTFREFLELVKNSTVKNSDESTSNEKKKSKSSTSGEVKKKKKKPTKTNNDDEQSVESIVGVSPNSSSVNFTFDDLLSSPLSESSTPVSTSTNPTTTTQSQLNTNADPNTLMGFLSDKLSLVDLGSSKTSPTPTSAAVNVNHTTMVNNTNATTTKDSKSTTAKKKTKKSVKAIKTSSFEEDDDEEDEYDAIFQKPTSSTTSDISQEQKKNAILDLWK</sequence>